<feature type="compositionally biased region" description="Basic and acidic residues" evidence="1">
    <location>
        <begin position="40"/>
        <end position="50"/>
    </location>
</feature>
<sequence>MYRKSASSAAIVATSMIAGQAWTQHASSATDISKKTSNKRGSDRTKRIHL</sequence>
<comment type="caution">
    <text evidence="2">The sequence shown here is derived from an EMBL/GenBank/DDBJ whole genome shotgun (WGS) entry which is preliminary data.</text>
</comment>
<dbReference type="RefSeq" id="WP_380015724.1">
    <property type="nucleotide sequence ID" value="NZ_JADIKI010000023.1"/>
</dbReference>
<dbReference type="EMBL" id="JADIKI010000023">
    <property type="protein sequence ID" value="MFK2856633.1"/>
    <property type="molecule type" value="Genomic_DNA"/>
</dbReference>
<name>A0ABW8IPC9_9GAMM</name>
<protein>
    <submittedName>
        <fullName evidence="2">Uncharacterized protein</fullName>
    </submittedName>
</protein>
<accession>A0ABW8IPC9</accession>
<proteinExistence type="predicted"/>
<organism evidence="2 3">
    <name type="scientific">Dyella humi</name>
    <dbReference type="NCBI Taxonomy" id="1770547"/>
    <lineage>
        <taxon>Bacteria</taxon>
        <taxon>Pseudomonadati</taxon>
        <taxon>Pseudomonadota</taxon>
        <taxon>Gammaproteobacteria</taxon>
        <taxon>Lysobacterales</taxon>
        <taxon>Rhodanobacteraceae</taxon>
        <taxon>Dyella</taxon>
    </lineage>
</organism>
<evidence type="ECO:0000256" key="1">
    <source>
        <dbReference type="SAM" id="MobiDB-lite"/>
    </source>
</evidence>
<dbReference type="Proteomes" id="UP001620409">
    <property type="component" value="Unassembled WGS sequence"/>
</dbReference>
<reference evidence="2 3" key="1">
    <citation type="submission" date="2020-10" db="EMBL/GenBank/DDBJ databases">
        <title>Phylogeny of dyella-like bacteria.</title>
        <authorList>
            <person name="Fu J."/>
        </authorList>
    </citation>
    <scope>NUCLEOTIDE SEQUENCE [LARGE SCALE GENOMIC DNA]</scope>
    <source>
        <strain evidence="2 3">DHG40</strain>
    </source>
</reference>
<evidence type="ECO:0000313" key="2">
    <source>
        <dbReference type="EMBL" id="MFK2856633.1"/>
    </source>
</evidence>
<feature type="region of interest" description="Disordered" evidence="1">
    <location>
        <begin position="24"/>
        <end position="50"/>
    </location>
</feature>
<keyword evidence="3" id="KW-1185">Reference proteome</keyword>
<evidence type="ECO:0000313" key="3">
    <source>
        <dbReference type="Proteomes" id="UP001620409"/>
    </source>
</evidence>
<gene>
    <name evidence="2" type="ORF">ISP18_18640</name>
</gene>